<dbReference type="EMBL" id="CVRB01000001">
    <property type="protein sequence ID" value="CRK81367.1"/>
    <property type="molecule type" value="Genomic_DNA"/>
</dbReference>
<keyword evidence="3" id="KW-0645">Protease</keyword>
<proteinExistence type="predicted"/>
<feature type="transmembrane region" description="Helical" evidence="1">
    <location>
        <begin position="264"/>
        <end position="279"/>
    </location>
</feature>
<dbReference type="OrthoDB" id="2817162at2"/>
<feature type="transmembrane region" description="Helical" evidence="1">
    <location>
        <begin position="78"/>
        <end position="97"/>
    </location>
</feature>
<organism evidence="3 4">
    <name type="scientific">Neobacillus massiliamazoniensis</name>
    <dbReference type="NCBI Taxonomy" id="1499688"/>
    <lineage>
        <taxon>Bacteria</taxon>
        <taxon>Bacillati</taxon>
        <taxon>Bacillota</taxon>
        <taxon>Bacilli</taxon>
        <taxon>Bacillales</taxon>
        <taxon>Bacillaceae</taxon>
        <taxon>Neobacillus</taxon>
    </lineage>
</organism>
<keyword evidence="1" id="KW-0812">Transmembrane</keyword>
<name>A0A0U1NTJ7_9BACI</name>
<keyword evidence="1" id="KW-0472">Membrane</keyword>
<dbReference type="Proteomes" id="UP000199087">
    <property type="component" value="Unassembled WGS sequence"/>
</dbReference>
<feature type="transmembrane region" description="Helical" evidence="1">
    <location>
        <begin position="186"/>
        <end position="204"/>
    </location>
</feature>
<keyword evidence="3" id="KW-0378">Hydrolase</keyword>
<feature type="transmembrane region" description="Helical" evidence="1">
    <location>
        <begin position="37"/>
        <end position="57"/>
    </location>
</feature>
<dbReference type="GO" id="GO:0006508">
    <property type="term" value="P:proteolysis"/>
    <property type="evidence" value="ECO:0007669"/>
    <property type="project" value="UniProtKB-KW"/>
</dbReference>
<keyword evidence="4" id="KW-1185">Reference proteome</keyword>
<feature type="transmembrane region" description="Helical" evidence="1">
    <location>
        <begin position="237"/>
        <end position="258"/>
    </location>
</feature>
<reference evidence="4" key="1">
    <citation type="submission" date="2015-05" db="EMBL/GenBank/DDBJ databases">
        <authorList>
            <person name="Urmite Genomes"/>
        </authorList>
    </citation>
    <scope>NUCLEOTIDE SEQUENCE [LARGE SCALE GENOMIC DNA]</scope>
    <source>
        <strain evidence="4">LF1</strain>
    </source>
</reference>
<evidence type="ECO:0000259" key="2">
    <source>
        <dbReference type="Pfam" id="PF02517"/>
    </source>
</evidence>
<dbReference type="Pfam" id="PF02517">
    <property type="entry name" value="Rce1-like"/>
    <property type="match status" value="1"/>
</dbReference>
<dbReference type="GO" id="GO:0080120">
    <property type="term" value="P:CAAX-box protein maturation"/>
    <property type="evidence" value="ECO:0007669"/>
    <property type="project" value="UniProtKB-ARBA"/>
</dbReference>
<accession>A0A0U1NTJ7</accession>
<protein>
    <submittedName>
        <fullName evidence="3">CAAX amino terminal protease self-immunity</fullName>
    </submittedName>
</protein>
<dbReference type="InterPro" id="IPR003675">
    <property type="entry name" value="Rce1/LyrA-like_dom"/>
</dbReference>
<keyword evidence="1" id="KW-1133">Transmembrane helix</keyword>
<sequence length="297" mass="34144">MLNKMTTSLTQPISKKMLLAILIITIGAEVDLYLSRYSYLAETLYNGIMVGSLFLGLKLSPRLRDPLVIPKTKRQLSLQFTGAFLIFFLVSTVNNFYSTIVFQDFSDNYDQYVQSYTDPQTYVDDGTSPNFVSSFFDKVDTFGNDLYSDALAGLEEVWRLAYIVLILIIFKKIFPNRWNKGSRDIFVMLALFISSILFGIDHTLDTEESWPVRVGAIVTFANMGFTFGLILLWTRNLWLAVIVHAVYDIVTTTSWYFFDYAVEVFAFVVLVLHIILFTIEKRKKKYDQPIESLPMAE</sequence>
<gene>
    <name evidence="3" type="ORF">BN000_01269</name>
</gene>
<evidence type="ECO:0000313" key="4">
    <source>
        <dbReference type="Proteomes" id="UP000199087"/>
    </source>
</evidence>
<feature type="transmembrane region" description="Helical" evidence="1">
    <location>
        <begin position="210"/>
        <end position="232"/>
    </location>
</feature>
<feature type="transmembrane region" description="Helical" evidence="1">
    <location>
        <begin position="157"/>
        <end position="174"/>
    </location>
</feature>
<dbReference type="GO" id="GO:0004175">
    <property type="term" value="F:endopeptidase activity"/>
    <property type="evidence" value="ECO:0007669"/>
    <property type="project" value="UniProtKB-ARBA"/>
</dbReference>
<feature type="domain" description="CAAX prenyl protease 2/Lysostaphin resistance protein A-like" evidence="2">
    <location>
        <begin position="169"/>
        <end position="250"/>
    </location>
</feature>
<evidence type="ECO:0000256" key="1">
    <source>
        <dbReference type="SAM" id="Phobius"/>
    </source>
</evidence>
<dbReference type="AlphaFoldDB" id="A0A0U1NTJ7"/>
<evidence type="ECO:0000313" key="3">
    <source>
        <dbReference type="EMBL" id="CRK81367.1"/>
    </source>
</evidence>